<name>A0AAU9JDG7_9CILI</name>
<gene>
    <name evidence="2" type="ORF">BSTOLATCC_MIC30460</name>
</gene>
<dbReference type="Proteomes" id="UP001162131">
    <property type="component" value="Unassembled WGS sequence"/>
</dbReference>
<evidence type="ECO:0000259" key="1">
    <source>
        <dbReference type="Pfam" id="PF08325"/>
    </source>
</evidence>
<protein>
    <recommendedName>
        <fullName evidence="1">WLM domain-containing protein</fullName>
    </recommendedName>
</protein>
<dbReference type="InterPro" id="IPR013536">
    <property type="entry name" value="WLM_dom"/>
</dbReference>
<dbReference type="EMBL" id="CAJZBQ010000030">
    <property type="protein sequence ID" value="CAG9322079.1"/>
    <property type="molecule type" value="Genomic_DNA"/>
</dbReference>
<proteinExistence type="predicted"/>
<feature type="domain" description="WLM" evidence="1">
    <location>
        <begin position="94"/>
        <end position="197"/>
    </location>
</feature>
<sequence length="246" mass="28450">MEASPSKSSLSLQQSTIKTSTWLPLIAKKAHLTSRTPKPKSLSAQKQLSYEESNKIGLKYYKLPEKYPQPFDTFASYKNREKQKIPLLHRDAVAGILKEIDQDIQPILKKFGIFYAALSENHPIRGKAAVTTRIPLRFYGPKSYAHHIQLRVRSPNSPNDSSRFYNKSTLLAVIFHELAHLRHMDHGKNFMLFLRDIFCYARSLKLFPKGEEHQLPSCREWEKLIFKKRGKVTDEELLGISTKNRL</sequence>
<evidence type="ECO:0000313" key="2">
    <source>
        <dbReference type="EMBL" id="CAG9322079.1"/>
    </source>
</evidence>
<dbReference type="AlphaFoldDB" id="A0AAU9JDG7"/>
<keyword evidence="3" id="KW-1185">Reference proteome</keyword>
<dbReference type="Pfam" id="PF08325">
    <property type="entry name" value="WLM"/>
    <property type="match status" value="1"/>
</dbReference>
<accession>A0AAU9JDG7</accession>
<evidence type="ECO:0000313" key="3">
    <source>
        <dbReference type="Proteomes" id="UP001162131"/>
    </source>
</evidence>
<dbReference type="Gene3D" id="3.30.2010.10">
    <property type="entry name" value="Metalloproteases ('zincins'), catalytic domain"/>
    <property type="match status" value="1"/>
</dbReference>
<comment type="caution">
    <text evidence="2">The sequence shown here is derived from an EMBL/GenBank/DDBJ whole genome shotgun (WGS) entry which is preliminary data.</text>
</comment>
<reference evidence="2" key="1">
    <citation type="submission" date="2021-09" db="EMBL/GenBank/DDBJ databases">
        <authorList>
            <consortium name="AG Swart"/>
            <person name="Singh M."/>
            <person name="Singh A."/>
            <person name="Seah K."/>
            <person name="Emmerich C."/>
        </authorList>
    </citation>
    <scope>NUCLEOTIDE SEQUENCE</scope>
    <source>
        <strain evidence="2">ATCC30299</strain>
    </source>
</reference>
<organism evidence="2 3">
    <name type="scientific">Blepharisma stoltei</name>
    <dbReference type="NCBI Taxonomy" id="1481888"/>
    <lineage>
        <taxon>Eukaryota</taxon>
        <taxon>Sar</taxon>
        <taxon>Alveolata</taxon>
        <taxon>Ciliophora</taxon>
        <taxon>Postciliodesmatophora</taxon>
        <taxon>Heterotrichea</taxon>
        <taxon>Heterotrichida</taxon>
        <taxon>Blepharismidae</taxon>
        <taxon>Blepharisma</taxon>
    </lineage>
</organism>